<reference evidence="3 4" key="1">
    <citation type="submission" date="2006-02" db="EMBL/GenBank/DDBJ databases">
        <authorList>
            <person name="Pinhassi J."/>
            <person name="Pedros-Alio C."/>
            <person name="Ferriera S."/>
            <person name="Johnson J."/>
            <person name="Kravitz S."/>
            <person name="Halpern A."/>
            <person name="Remington K."/>
            <person name="Beeson K."/>
            <person name="Tran B."/>
            <person name="Rogers Y.-H."/>
            <person name="Friedman R."/>
            <person name="Venter J.C."/>
        </authorList>
    </citation>
    <scope>NUCLEOTIDE SEQUENCE [LARGE SCALE GENOMIC DNA]</scope>
    <source>
        <strain evidence="3 4">MED297</strain>
    </source>
</reference>
<dbReference type="STRING" id="314283.MED297_09826"/>
<dbReference type="GO" id="GO:0005975">
    <property type="term" value="P:carbohydrate metabolic process"/>
    <property type="evidence" value="ECO:0007669"/>
    <property type="project" value="InterPro"/>
</dbReference>
<organism evidence="3 4">
    <name type="scientific">Reinekea blandensis MED297</name>
    <dbReference type="NCBI Taxonomy" id="314283"/>
    <lineage>
        <taxon>Bacteria</taxon>
        <taxon>Pseudomonadati</taxon>
        <taxon>Pseudomonadota</taxon>
        <taxon>Gammaproteobacteria</taxon>
        <taxon>Oceanospirillales</taxon>
        <taxon>Saccharospirillaceae</taxon>
        <taxon>Reinekea</taxon>
    </lineage>
</organism>
<comment type="caution">
    <text evidence="3">The sequence shown here is derived from an EMBL/GenBank/DDBJ whole genome shotgun (WGS) entry which is preliminary data.</text>
</comment>
<dbReference type="InterPro" id="IPR008979">
    <property type="entry name" value="Galactose-bd-like_sf"/>
</dbReference>
<evidence type="ECO:0000256" key="1">
    <source>
        <dbReference type="ARBA" id="ARBA00006865"/>
    </source>
</evidence>
<dbReference type="PANTHER" id="PTHR10963:SF55">
    <property type="entry name" value="GLYCOSIDE HYDROLASE FAMILY 16 PROTEIN"/>
    <property type="match status" value="1"/>
</dbReference>
<dbReference type="Proteomes" id="UP000005953">
    <property type="component" value="Unassembled WGS sequence"/>
</dbReference>
<dbReference type="PROSITE" id="PS51257">
    <property type="entry name" value="PROKAR_LIPOPROTEIN"/>
    <property type="match status" value="1"/>
</dbReference>
<dbReference type="GO" id="GO:0004553">
    <property type="term" value="F:hydrolase activity, hydrolyzing O-glycosyl compounds"/>
    <property type="evidence" value="ECO:0007669"/>
    <property type="project" value="InterPro"/>
</dbReference>
<dbReference type="Pfam" id="PF00722">
    <property type="entry name" value="Glyco_hydro_16"/>
    <property type="match status" value="1"/>
</dbReference>
<dbReference type="PANTHER" id="PTHR10963">
    <property type="entry name" value="GLYCOSYL HYDROLASE-RELATED"/>
    <property type="match status" value="1"/>
</dbReference>
<dbReference type="SUPFAM" id="SSF49785">
    <property type="entry name" value="Galactose-binding domain-like"/>
    <property type="match status" value="1"/>
</dbReference>
<accession>A4BA43</accession>
<dbReference type="OrthoDB" id="9809583at2"/>
<evidence type="ECO:0000259" key="2">
    <source>
        <dbReference type="PROSITE" id="PS51762"/>
    </source>
</evidence>
<dbReference type="InterPro" id="IPR050546">
    <property type="entry name" value="Glycosyl_Hydrlase_16"/>
</dbReference>
<keyword evidence="4" id="KW-1185">Reference proteome</keyword>
<proteinExistence type="inferred from homology"/>
<dbReference type="SUPFAM" id="SSF49899">
    <property type="entry name" value="Concanavalin A-like lectins/glucanases"/>
    <property type="match status" value="1"/>
</dbReference>
<feature type="domain" description="GH16" evidence="2">
    <location>
        <begin position="16"/>
        <end position="303"/>
    </location>
</feature>
<dbReference type="PROSITE" id="PS51762">
    <property type="entry name" value="GH16_2"/>
    <property type="match status" value="1"/>
</dbReference>
<dbReference type="CDD" id="cd08023">
    <property type="entry name" value="GH16_laminarinase_like"/>
    <property type="match status" value="1"/>
</dbReference>
<gene>
    <name evidence="3" type="ORF">MED297_09826</name>
</gene>
<dbReference type="HOGENOM" id="CLU_024982_0_0_6"/>
<dbReference type="RefSeq" id="WP_008041290.1">
    <property type="nucleotide sequence ID" value="NZ_CH724149.1"/>
</dbReference>
<protein>
    <recommendedName>
        <fullName evidence="2">GH16 domain-containing protein</fullName>
    </recommendedName>
</protein>
<evidence type="ECO:0000313" key="3">
    <source>
        <dbReference type="EMBL" id="EAR10799.1"/>
    </source>
</evidence>
<sequence>MYQRIIPVAGLLTVGLISGCQTLPQAPDAQVGDGWSLVWHDEFSGQTIDREKWGFETNCWGGGNNELQCYTDRPDNAFIRDGKLVIRAQEESFTGPAEPLEWESEAGETTLPYTSARLRTLNKGDWTYGRIEVRARIPGGQGVWPAIWMLPTDWVYGGWASSGEIDIMEAVNLGGDEMAVHGTLHYGSDWPNNVSSGASYTFGDSDPTEDFHTYAIEWANGEIRWYVDDVHYATQRESGWYSQSPNADGEVVNYPGAAPFDQRFHLLMNVAIGGNWPGNPDETTELPVEMEVDYVRVYECPSARESLITCATKNRKAERVFGHQPPVISDAEIEFDPTLTEQDTVTIYGDEALPPFAFGQYVANGSVLMTELSEEDRGQVTQVQFNTDESVVYWQAPVGFDFSEFATVSFDMKIVSDLRESGGMIMKVDCFHPCSSGEVPFETAPVGEWRHYEFVLDDLLANPGSTLDLSNVNTPLVVSPDWGNQQGVVILLDNVVWSR</sequence>
<dbReference type="InterPro" id="IPR013320">
    <property type="entry name" value="ConA-like_dom_sf"/>
</dbReference>
<dbReference type="AlphaFoldDB" id="A4BA43"/>
<dbReference type="EMBL" id="AAOE01000002">
    <property type="protein sequence ID" value="EAR10799.1"/>
    <property type="molecule type" value="Genomic_DNA"/>
</dbReference>
<dbReference type="InterPro" id="IPR000757">
    <property type="entry name" value="Beta-glucanase-like"/>
</dbReference>
<name>A4BA43_9GAMM</name>
<comment type="similarity">
    <text evidence="1">Belongs to the glycosyl hydrolase 16 family.</text>
</comment>
<dbReference type="Gene3D" id="2.60.120.200">
    <property type="match status" value="1"/>
</dbReference>
<evidence type="ECO:0000313" key="4">
    <source>
        <dbReference type="Proteomes" id="UP000005953"/>
    </source>
</evidence>